<evidence type="ECO:0000256" key="1">
    <source>
        <dbReference type="ARBA" id="ARBA00004651"/>
    </source>
</evidence>
<sequence>MKILYRYILKEHVGPFFFAFFTILFVFTLQFVTRFFDRFVGKGLEFFVVVELIVLQIAWMVVLAAPMAVLIATLVVFGNLTNSSEITVMRAGGLSLYRLIVPVLLAGVFLTIVMERFNNIVLPEANYQAKQLLRDITRAKPSFGLTENAFSGLVDGYSILVRETGDDAETLKGITIYETKEDDEKTVITAERGSITFTSDYHYLILTLLDGQMHELREEDSEEYRITTFDKHRYVFSSTGYGFERTDGNEIRRGDRELSARQLYVVGQQFRERGSEAQKHISDAVLREQETINRQRDSVQPANASVTGYTVEKKALALQQVEKMLARIDREIDHMERSRDMYNKYMVEFHKKYALSFACTVFVLVGVPLGVLAKRGGFGVGAGLSLLFFVSYWSLLIMGEELSDRSLLDPGIAMWIANVVMLLIGVIALIRVSGLAIGSGR</sequence>
<reference evidence="9" key="1">
    <citation type="submission" date="2017-10" db="EMBL/GenBank/DDBJ databases">
        <authorList>
            <person name="Gaisin V.A."/>
            <person name="Rysina M.S."/>
            <person name="Grouzdev D.S."/>
        </authorList>
    </citation>
    <scope>NUCLEOTIDE SEQUENCE [LARGE SCALE GENOMIC DNA]</scope>
    <source>
        <strain evidence="9">V1</strain>
    </source>
</reference>
<evidence type="ECO:0000256" key="3">
    <source>
        <dbReference type="ARBA" id="ARBA00022692"/>
    </source>
</evidence>
<dbReference type="Proteomes" id="UP000246278">
    <property type="component" value="Unassembled WGS sequence"/>
</dbReference>
<evidence type="ECO:0000256" key="7">
    <source>
        <dbReference type="SAM" id="Phobius"/>
    </source>
</evidence>
<dbReference type="GO" id="GO:0043190">
    <property type="term" value="C:ATP-binding cassette (ABC) transporter complex"/>
    <property type="evidence" value="ECO:0007669"/>
    <property type="project" value="TreeGrafter"/>
</dbReference>
<keyword evidence="9" id="KW-1185">Reference proteome</keyword>
<evidence type="ECO:0000313" key="9">
    <source>
        <dbReference type="Proteomes" id="UP000246278"/>
    </source>
</evidence>
<keyword evidence="6" id="KW-0175">Coiled coil</keyword>
<keyword evidence="5 7" id="KW-0472">Membrane</keyword>
<feature type="coiled-coil region" evidence="6">
    <location>
        <begin position="311"/>
        <end position="338"/>
    </location>
</feature>
<proteinExistence type="predicted"/>
<feature type="transmembrane region" description="Helical" evidence="7">
    <location>
        <begin position="378"/>
        <end position="399"/>
    </location>
</feature>
<feature type="transmembrane region" description="Helical" evidence="7">
    <location>
        <begin position="411"/>
        <end position="432"/>
    </location>
</feature>
<dbReference type="GO" id="GO:0015920">
    <property type="term" value="P:lipopolysaccharide transport"/>
    <property type="evidence" value="ECO:0007669"/>
    <property type="project" value="TreeGrafter"/>
</dbReference>
<dbReference type="InterPro" id="IPR005495">
    <property type="entry name" value="LptG/LptF_permease"/>
</dbReference>
<dbReference type="AlphaFoldDB" id="A0A317T543"/>
<feature type="transmembrane region" description="Helical" evidence="7">
    <location>
        <begin position="12"/>
        <end position="32"/>
    </location>
</feature>
<evidence type="ECO:0000256" key="4">
    <source>
        <dbReference type="ARBA" id="ARBA00022989"/>
    </source>
</evidence>
<evidence type="ECO:0000256" key="2">
    <source>
        <dbReference type="ARBA" id="ARBA00022475"/>
    </source>
</evidence>
<protein>
    <submittedName>
        <fullName evidence="8">Permease</fullName>
    </submittedName>
</protein>
<keyword evidence="3 7" id="KW-0812">Transmembrane</keyword>
<comment type="subcellular location">
    <subcellularLocation>
        <location evidence="1">Cell membrane</location>
        <topology evidence="1">Multi-pass membrane protein</topology>
    </subcellularLocation>
</comment>
<gene>
    <name evidence="8" type="ORF">CR164_07955</name>
</gene>
<evidence type="ECO:0000256" key="5">
    <source>
        <dbReference type="ARBA" id="ARBA00023136"/>
    </source>
</evidence>
<feature type="transmembrane region" description="Helical" evidence="7">
    <location>
        <begin position="96"/>
        <end position="114"/>
    </location>
</feature>
<dbReference type="PANTHER" id="PTHR33529:SF6">
    <property type="entry name" value="YJGP_YJGQ FAMILY PERMEASE"/>
    <property type="match status" value="1"/>
</dbReference>
<name>A0A317T543_9CHLB</name>
<evidence type="ECO:0000313" key="8">
    <source>
        <dbReference type="EMBL" id="PWW81754.1"/>
    </source>
</evidence>
<organism evidence="8 9">
    <name type="scientific">Prosthecochloris marina</name>
    <dbReference type="NCBI Taxonomy" id="2017681"/>
    <lineage>
        <taxon>Bacteria</taxon>
        <taxon>Pseudomonadati</taxon>
        <taxon>Chlorobiota</taxon>
        <taxon>Chlorobiia</taxon>
        <taxon>Chlorobiales</taxon>
        <taxon>Chlorobiaceae</taxon>
        <taxon>Prosthecochloris</taxon>
    </lineage>
</organism>
<keyword evidence="2" id="KW-1003">Cell membrane</keyword>
<evidence type="ECO:0000256" key="6">
    <source>
        <dbReference type="SAM" id="Coils"/>
    </source>
</evidence>
<dbReference type="PANTHER" id="PTHR33529">
    <property type="entry name" value="SLR0882 PROTEIN-RELATED"/>
    <property type="match status" value="1"/>
</dbReference>
<accession>A0A317T543</accession>
<feature type="transmembrane region" description="Helical" evidence="7">
    <location>
        <begin position="44"/>
        <end position="76"/>
    </location>
</feature>
<dbReference type="Pfam" id="PF03739">
    <property type="entry name" value="LptF_LptG"/>
    <property type="match status" value="1"/>
</dbReference>
<dbReference type="RefSeq" id="WP_110023401.1">
    <property type="nucleotide sequence ID" value="NZ_PDNZ01000005.1"/>
</dbReference>
<dbReference type="OrthoDB" id="1096108at2"/>
<comment type="caution">
    <text evidence="8">The sequence shown here is derived from an EMBL/GenBank/DDBJ whole genome shotgun (WGS) entry which is preliminary data.</text>
</comment>
<keyword evidence="4 7" id="KW-1133">Transmembrane helix</keyword>
<dbReference type="EMBL" id="PDNZ01000005">
    <property type="protein sequence ID" value="PWW81754.1"/>
    <property type="molecule type" value="Genomic_DNA"/>
</dbReference>
<feature type="transmembrane region" description="Helical" evidence="7">
    <location>
        <begin position="353"/>
        <end position="372"/>
    </location>
</feature>